<dbReference type="AlphaFoldDB" id="A0A166A5W2"/>
<dbReference type="Proteomes" id="UP000076532">
    <property type="component" value="Unassembled WGS sequence"/>
</dbReference>
<accession>A0A166A5W2</accession>
<organism evidence="2 3">
    <name type="scientific">Athelia psychrophila</name>
    <dbReference type="NCBI Taxonomy" id="1759441"/>
    <lineage>
        <taxon>Eukaryota</taxon>
        <taxon>Fungi</taxon>
        <taxon>Dikarya</taxon>
        <taxon>Basidiomycota</taxon>
        <taxon>Agaricomycotina</taxon>
        <taxon>Agaricomycetes</taxon>
        <taxon>Agaricomycetidae</taxon>
        <taxon>Atheliales</taxon>
        <taxon>Atheliaceae</taxon>
        <taxon>Athelia</taxon>
    </lineage>
</organism>
<feature type="compositionally biased region" description="Basic and acidic residues" evidence="1">
    <location>
        <begin position="109"/>
        <end position="128"/>
    </location>
</feature>
<name>A0A166A5W2_9AGAM</name>
<feature type="compositionally biased region" description="Low complexity" evidence="1">
    <location>
        <begin position="237"/>
        <end position="248"/>
    </location>
</feature>
<feature type="region of interest" description="Disordered" evidence="1">
    <location>
        <begin position="79"/>
        <end position="139"/>
    </location>
</feature>
<evidence type="ECO:0000256" key="1">
    <source>
        <dbReference type="SAM" id="MobiDB-lite"/>
    </source>
</evidence>
<sequence length="257" mass="28163">MQAATKSANIKAPENMFKYFLLEGDEETLERLYADENGEYGGGNLYTKTLAEGWSDVEPGHRKDYGNGATGWTEAVHGMNEPKWGAQRKVVRSTKGRDGPQSDDERDEIAEQTRKRKDREAEKVRTDKAAATAKAAEDARVDKRVNEEMVSKRSLDIQMALAAMSIQEAEEALAALRAGRAPGEKFIEGNTWGAGFTKEMGRKEGGGTDKLNTDSANRTQTEATAAQENQDANPDSNTNTNTNNNNNTIGQQGREAN</sequence>
<evidence type="ECO:0000313" key="2">
    <source>
        <dbReference type="EMBL" id="KZP11275.1"/>
    </source>
</evidence>
<proteinExistence type="predicted"/>
<feature type="region of interest" description="Disordered" evidence="1">
    <location>
        <begin position="185"/>
        <end position="257"/>
    </location>
</feature>
<gene>
    <name evidence="2" type="ORF">FIBSPDRAFT_962380</name>
</gene>
<keyword evidence="3" id="KW-1185">Reference proteome</keyword>
<evidence type="ECO:0000313" key="3">
    <source>
        <dbReference type="Proteomes" id="UP000076532"/>
    </source>
</evidence>
<feature type="compositionally biased region" description="Polar residues" evidence="1">
    <location>
        <begin position="213"/>
        <end position="236"/>
    </location>
</feature>
<protein>
    <submittedName>
        <fullName evidence="2">Uncharacterized protein</fullName>
    </submittedName>
</protein>
<dbReference type="EMBL" id="KV417665">
    <property type="protein sequence ID" value="KZP11275.1"/>
    <property type="molecule type" value="Genomic_DNA"/>
</dbReference>
<reference evidence="2 3" key="1">
    <citation type="journal article" date="2016" name="Mol. Biol. Evol.">
        <title>Comparative Genomics of Early-Diverging Mushroom-Forming Fungi Provides Insights into the Origins of Lignocellulose Decay Capabilities.</title>
        <authorList>
            <person name="Nagy L.G."/>
            <person name="Riley R."/>
            <person name="Tritt A."/>
            <person name="Adam C."/>
            <person name="Daum C."/>
            <person name="Floudas D."/>
            <person name="Sun H."/>
            <person name="Yadav J.S."/>
            <person name="Pangilinan J."/>
            <person name="Larsson K.H."/>
            <person name="Matsuura K."/>
            <person name="Barry K."/>
            <person name="Labutti K."/>
            <person name="Kuo R."/>
            <person name="Ohm R.A."/>
            <person name="Bhattacharya S.S."/>
            <person name="Shirouzu T."/>
            <person name="Yoshinaga Y."/>
            <person name="Martin F.M."/>
            <person name="Grigoriev I.V."/>
            <person name="Hibbett D.S."/>
        </authorList>
    </citation>
    <scope>NUCLEOTIDE SEQUENCE [LARGE SCALE GENOMIC DNA]</scope>
    <source>
        <strain evidence="2 3">CBS 109695</strain>
    </source>
</reference>